<dbReference type="SUPFAM" id="SSF46894">
    <property type="entry name" value="C-terminal effector domain of the bipartite response regulators"/>
    <property type="match status" value="1"/>
</dbReference>
<dbReference type="SUPFAM" id="SSF53474">
    <property type="entry name" value="alpha/beta-Hydrolases"/>
    <property type="match status" value="1"/>
</dbReference>
<dbReference type="Proteomes" id="UP001142153">
    <property type="component" value="Unassembled WGS sequence"/>
</dbReference>
<dbReference type="PROSITE" id="PS50043">
    <property type="entry name" value="HTH_LUXR_2"/>
    <property type="match status" value="1"/>
</dbReference>
<comment type="caution">
    <text evidence="2">The sequence shown here is derived from an EMBL/GenBank/DDBJ whole genome shotgun (WGS) entry which is preliminary data.</text>
</comment>
<dbReference type="Gene3D" id="1.10.10.10">
    <property type="entry name" value="Winged helix-like DNA-binding domain superfamily/Winged helix DNA-binding domain"/>
    <property type="match status" value="1"/>
</dbReference>
<keyword evidence="2" id="KW-0378">Hydrolase</keyword>
<dbReference type="Gene3D" id="3.40.50.1820">
    <property type="entry name" value="alpha/beta hydrolase"/>
    <property type="match status" value="1"/>
</dbReference>
<organism evidence="2 3">
    <name type="scientific">Mycobacterium hippophais</name>
    <dbReference type="NCBI Taxonomy" id="3016340"/>
    <lineage>
        <taxon>Bacteria</taxon>
        <taxon>Bacillati</taxon>
        <taxon>Actinomycetota</taxon>
        <taxon>Actinomycetes</taxon>
        <taxon>Mycobacteriales</taxon>
        <taxon>Mycobacteriaceae</taxon>
        <taxon>Mycobacterium</taxon>
    </lineage>
</organism>
<reference evidence="2" key="1">
    <citation type="submission" date="2022-12" db="EMBL/GenBank/DDBJ databases">
        <authorList>
            <person name="Deng Y."/>
            <person name="Zhang Y.-Q."/>
        </authorList>
    </citation>
    <scope>NUCLEOTIDE SEQUENCE</scope>
    <source>
        <strain evidence="2">CPCC 205372</strain>
    </source>
</reference>
<dbReference type="PRINTS" id="PR00111">
    <property type="entry name" value="ABHYDROLASE"/>
</dbReference>
<dbReference type="GO" id="GO:0016787">
    <property type="term" value="F:hydrolase activity"/>
    <property type="evidence" value="ECO:0007669"/>
    <property type="project" value="UniProtKB-KW"/>
</dbReference>
<dbReference type="InterPro" id="IPR000792">
    <property type="entry name" value="Tscrpt_reg_LuxR_C"/>
</dbReference>
<accession>A0ABT4PW22</accession>
<sequence>MPDTRYALSGDIHVAYQVMGDGQTNLVYIPGWVSHLELELENGLSRLFYEALASFTTLVRFDKRGTGMSDRMIGTLSLEDRMDDIRAVLDAAGIERTSLFGFSEGGTLGAIFAARHPDRVEKLVLFASHAGKVTGSPDFPCGYESEEKIHWLEDIIEKRWGTGDSLEHLAPSLWRHRQADRARAGMARFERMAASPGSALALFRANIGNDARSVLPQVQAPTLVLHRAGDRFVPRCNGEHLAAAIPDAHLIVVDGDDHLPYVGDMTAVLRETERFLVGTTHHAESLRGRAGLVGDPLNSLSPAELRVAECVAQGMSNPAIAEALHLSRHTVESHLKRIYTKLGVTRIQLAAAITAGANR</sequence>
<keyword evidence="3" id="KW-1185">Reference proteome</keyword>
<dbReference type="PROSITE" id="PS00622">
    <property type="entry name" value="HTH_LUXR_1"/>
    <property type="match status" value="1"/>
</dbReference>
<dbReference type="InterPro" id="IPR000073">
    <property type="entry name" value="AB_hydrolase_1"/>
</dbReference>
<dbReference type="InterPro" id="IPR029058">
    <property type="entry name" value="AB_hydrolase_fold"/>
</dbReference>
<gene>
    <name evidence="2" type="ORF">O6P37_17570</name>
</gene>
<proteinExistence type="predicted"/>
<dbReference type="CDD" id="cd06170">
    <property type="entry name" value="LuxR_C_like"/>
    <property type="match status" value="1"/>
</dbReference>
<dbReference type="PANTHER" id="PTHR43433">
    <property type="entry name" value="HYDROLASE, ALPHA/BETA FOLD FAMILY PROTEIN"/>
    <property type="match status" value="1"/>
</dbReference>
<dbReference type="PRINTS" id="PR00038">
    <property type="entry name" value="HTHLUXR"/>
</dbReference>
<dbReference type="Pfam" id="PF00196">
    <property type="entry name" value="GerE"/>
    <property type="match status" value="1"/>
</dbReference>
<dbReference type="Pfam" id="PF00561">
    <property type="entry name" value="Abhydrolase_1"/>
    <property type="match status" value="1"/>
</dbReference>
<evidence type="ECO:0000313" key="3">
    <source>
        <dbReference type="Proteomes" id="UP001142153"/>
    </source>
</evidence>
<feature type="domain" description="HTH luxR-type" evidence="1">
    <location>
        <begin position="293"/>
        <end position="358"/>
    </location>
</feature>
<dbReference type="InterPro" id="IPR036388">
    <property type="entry name" value="WH-like_DNA-bd_sf"/>
</dbReference>
<evidence type="ECO:0000259" key="1">
    <source>
        <dbReference type="PROSITE" id="PS50043"/>
    </source>
</evidence>
<dbReference type="EMBL" id="JAPZPY010000008">
    <property type="protein sequence ID" value="MCZ8380679.1"/>
    <property type="molecule type" value="Genomic_DNA"/>
</dbReference>
<name>A0ABT4PW22_9MYCO</name>
<dbReference type="RefSeq" id="WP_269895290.1">
    <property type="nucleotide sequence ID" value="NZ_JAPZPY010000008.1"/>
</dbReference>
<dbReference type="SMART" id="SM00421">
    <property type="entry name" value="HTH_LUXR"/>
    <property type="match status" value="1"/>
</dbReference>
<dbReference type="InterPro" id="IPR050471">
    <property type="entry name" value="AB_hydrolase"/>
</dbReference>
<dbReference type="PANTHER" id="PTHR43433:SF8">
    <property type="entry name" value="BIFUNCTIONAL LIPASE_ADENYLATE CYCLASE LIPJ"/>
    <property type="match status" value="1"/>
</dbReference>
<protein>
    <submittedName>
        <fullName evidence="2">Alpha/beta fold hydrolase</fullName>
    </submittedName>
</protein>
<evidence type="ECO:0000313" key="2">
    <source>
        <dbReference type="EMBL" id="MCZ8380679.1"/>
    </source>
</evidence>
<dbReference type="InterPro" id="IPR016032">
    <property type="entry name" value="Sig_transdc_resp-reg_C-effctor"/>
</dbReference>